<dbReference type="RefSeq" id="WP_238208231.1">
    <property type="nucleotide sequence ID" value="NZ_JBHTND010000042.1"/>
</dbReference>
<evidence type="ECO:0000313" key="2">
    <source>
        <dbReference type="EMBL" id="MFD1303877.1"/>
    </source>
</evidence>
<organism evidence="2 3">
    <name type="scientific">Methylobacterium marchantiae</name>
    <dbReference type="NCBI Taxonomy" id="600331"/>
    <lineage>
        <taxon>Bacteria</taxon>
        <taxon>Pseudomonadati</taxon>
        <taxon>Pseudomonadota</taxon>
        <taxon>Alphaproteobacteria</taxon>
        <taxon>Hyphomicrobiales</taxon>
        <taxon>Methylobacteriaceae</taxon>
        <taxon>Methylobacterium</taxon>
    </lineage>
</organism>
<feature type="chain" id="PRO_5045654618" evidence="1">
    <location>
        <begin position="20"/>
        <end position="55"/>
    </location>
</feature>
<feature type="signal peptide" evidence="1">
    <location>
        <begin position="1"/>
        <end position="19"/>
    </location>
</feature>
<keyword evidence="1" id="KW-0732">Signal</keyword>
<protein>
    <submittedName>
        <fullName evidence="2">Uncharacterized protein</fullName>
    </submittedName>
</protein>
<reference evidence="3" key="1">
    <citation type="journal article" date="2019" name="Int. J. Syst. Evol. Microbiol.">
        <title>The Global Catalogue of Microorganisms (GCM) 10K type strain sequencing project: providing services to taxonomists for standard genome sequencing and annotation.</title>
        <authorList>
            <consortium name="The Broad Institute Genomics Platform"/>
            <consortium name="The Broad Institute Genome Sequencing Center for Infectious Disease"/>
            <person name="Wu L."/>
            <person name="Ma J."/>
        </authorList>
    </citation>
    <scope>NUCLEOTIDE SEQUENCE [LARGE SCALE GENOMIC DNA]</scope>
    <source>
        <strain evidence="3">CCUG 56108</strain>
    </source>
</reference>
<sequence length="55" mass="5529">MIALFVLGLAAVAIGPALALLTDRAEAAPPVSGTTSAGMFVAINDNARATYRRAA</sequence>
<evidence type="ECO:0000256" key="1">
    <source>
        <dbReference type="SAM" id="SignalP"/>
    </source>
</evidence>
<proteinExistence type="predicted"/>
<accession>A0ABW3X2L1</accession>
<keyword evidence="3" id="KW-1185">Reference proteome</keyword>
<name>A0ABW3X2L1_9HYPH</name>
<dbReference type="EMBL" id="JBHTND010000042">
    <property type="protein sequence ID" value="MFD1303877.1"/>
    <property type="molecule type" value="Genomic_DNA"/>
</dbReference>
<gene>
    <name evidence="2" type="ORF">ACFQ4G_20125</name>
</gene>
<dbReference type="Proteomes" id="UP001597176">
    <property type="component" value="Unassembled WGS sequence"/>
</dbReference>
<evidence type="ECO:0000313" key="3">
    <source>
        <dbReference type="Proteomes" id="UP001597176"/>
    </source>
</evidence>
<comment type="caution">
    <text evidence="2">The sequence shown here is derived from an EMBL/GenBank/DDBJ whole genome shotgun (WGS) entry which is preliminary data.</text>
</comment>